<evidence type="ECO:0000313" key="2">
    <source>
        <dbReference type="Proteomes" id="UP000234275"/>
    </source>
</evidence>
<dbReference type="Gene3D" id="3.30.70.100">
    <property type="match status" value="1"/>
</dbReference>
<accession>A0A2I2G1I0</accession>
<gene>
    <name evidence="1" type="ORF">P170DRAFT_477606</name>
</gene>
<protein>
    <recommendedName>
        <fullName evidence="3">ABM domain-containing protein</fullName>
    </recommendedName>
</protein>
<organism evidence="1 2">
    <name type="scientific">Aspergillus steynii IBT 23096</name>
    <dbReference type="NCBI Taxonomy" id="1392250"/>
    <lineage>
        <taxon>Eukaryota</taxon>
        <taxon>Fungi</taxon>
        <taxon>Dikarya</taxon>
        <taxon>Ascomycota</taxon>
        <taxon>Pezizomycotina</taxon>
        <taxon>Eurotiomycetes</taxon>
        <taxon>Eurotiomycetidae</taxon>
        <taxon>Eurotiales</taxon>
        <taxon>Aspergillaceae</taxon>
        <taxon>Aspergillus</taxon>
        <taxon>Aspergillus subgen. Circumdati</taxon>
    </lineage>
</organism>
<reference evidence="1 2" key="1">
    <citation type="submission" date="2016-12" db="EMBL/GenBank/DDBJ databases">
        <title>The genomes of Aspergillus section Nigri reveals drivers in fungal speciation.</title>
        <authorList>
            <consortium name="DOE Joint Genome Institute"/>
            <person name="Vesth T.C."/>
            <person name="Nybo J."/>
            <person name="Theobald S."/>
            <person name="Brandl J."/>
            <person name="Frisvad J.C."/>
            <person name="Nielsen K.F."/>
            <person name="Lyhne E.K."/>
            <person name="Kogle M.E."/>
            <person name="Kuo A."/>
            <person name="Riley R."/>
            <person name="Clum A."/>
            <person name="Nolan M."/>
            <person name="Lipzen A."/>
            <person name="Salamov A."/>
            <person name="Henrissat B."/>
            <person name="Wiebenga A."/>
            <person name="De Vries R.P."/>
            <person name="Grigoriev I.V."/>
            <person name="Mortensen U.H."/>
            <person name="Andersen M.R."/>
            <person name="Baker S.E."/>
        </authorList>
    </citation>
    <scope>NUCLEOTIDE SEQUENCE [LARGE SCALE GENOMIC DNA]</scope>
    <source>
        <strain evidence="1 2">IBT 23096</strain>
    </source>
</reference>
<dbReference type="Proteomes" id="UP000234275">
    <property type="component" value="Unassembled WGS sequence"/>
</dbReference>
<sequence>MAHAVTEVALLTFLPDADIESSLSTVEAISSRQEGIGERRWGRVGDDETTVQFLANWADISYHEQYIKILTPILAAPPVVFHVHLDQNVLHRVLDAPIVEVVTFYGTSEETQSIPGRVLGSSSAQGSHSTVVHGPVVEQLAKPGDNATTRAYFAMAGWDSRNNPGLLGTMEPVIVRNELGSATIQVRALLEDCRGLSDAGEVVIWCILSAGLDLFIFSLASAVLPGGNEVDLQQYMASTLRSLRTLNTSYQLHKLPRQLRLHHTIINAFLFAIRSRLQHGAAKVSRAEAEPLFANAVNPS</sequence>
<dbReference type="EMBL" id="MSFO01000006">
    <property type="protein sequence ID" value="PLB46735.1"/>
    <property type="molecule type" value="Genomic_DNA"/>
</dbReference>
<dbReference type="AlphaFoldDB" id="A0A2I2G1I0"/>
<name>A0A2I2G1I0_9EURO</name>
<proteinExistence type="predicted"/>
<dbReference type="RefSeq" id="XP_024702037.1">
    <property type="nucleotide sequence ID" value="XM_024853488.1"/>
</dbReference>
<dbReference type="VEuPathDB" id="FungiDB:P170DRAFT_477606"/>
<dbReference type="OrthoDB" id="3830579at2759"/>
<keyword evidence="2" id="KW-1185">Reference proteome</keyword>
<dbReference type="GeneID" id="36561186"/>
<dbReference type="STRING" id="1392250.A0A2I2G1I0"/>
<comment type="caution">
    <text evidence="1">The sequence shown here is derived from an EMBL/GenBank/DDBJ whole genome shotgun (WGS) entry which is preliminary data.</text>
</comment>
<evidence type="ECO:0000313" key="1">
    <source>
        <dbReference type="EMBL" id="PLB46735.1"/>
    </source>
</evidence>
<evidence type="ECO:0008006" key="3">
    <source>
        <dbReference type="Google" id="ProtNLM"/>
    </source>
</evidence>